<dbReference type="PANTHER" id="PTHR36324:SF5">
    <property type="match status" value="1"/>
</dbReference>
<accession>A0ABQ7W2H3</accession>
<dbReference type="PROSITE" id="PS51074">
    <property type="entry name" value="DPH_MB"/>
    <property type="match status" value="1"/>
</dbReference>
<dbReference type="PANTHER" id="PTHR36324">
    <property type="entry name" value="OS09G0460100 PROTEIN"/>
    <property type="match status" value="1"/>
</dbReference>
<sequence length="349" mass="39550">MISSSNLFHKTHYEILGVKEDANLEEVRKAYRSAILCFHPDKQQNASETSNSECLTENKFLEIQRAWETIGNPRSRALYDAELLTLRQDAAISEDVSLDDLTVQDSGDIIELSYPCRCGDYYFIDSFELADTGCSISRDGEMVSLLTSKSLPTSVVLPCGSCSLKVRLLINGDSRLPIDVHLKRSHSSPEEDDPICDYDDEQVFVSAVISQYMELKCRRKTAITTDKFTWAFSPTTGDFFISARLRQKEEDQETDEREDFYSVASSLSPCSNATSFEAFVTAKTVFSRSSSLESIDFQDLRRHSIIQELSDCEGWPFGLYRKALLLPPLPKSPSDSWSWRKSARMVKMH</sequence>
<dbReference type="InterPro" id="IPR007872">
    <property type="entry name" value="DPH_MB_dom"/>
</dbReference>
<keyword evidence="3" id="KW-0408">Iron</keyword>
<evidence type="ECO:0000256" key="3">
    <source>
        <dbReference type="ARBA" id="ARBA00023004"/>
    </source>
</evidence>
<dbReference type="Proteomes" id="UP000826656">
    <property type="component" value="Unassembled WGS sequence"/>
</dbReference>
<proteinExistence type="inferred from homology"/>
<dbReference type="SUPFAM" id="SSF144217">
    <property type="entry name" value="CSL zinc finger"/>
    <property type="match status" value="1"/>
</dbReference>
<dbReference type="PRINTS" id="PR00625">
    <property type="entry name" value="JDOMAIN"/>
</dbReference>
<organism evidence="6 7">
    <name type="scientific">Solanum tuberosum</name>
    <name type="common">Potato</name>
    <dbReference type="NCBI Taxonomy" id="4113"/>
    <lineage>
        <taxon>Eukaryota</taxon>
        <taxon>Viridiplantae</taxon>
        <taxon>Streptophyta</taxon>
        <taxon>Embryophyta</taxon>
        <taxon>Tracheophyta</taxon>
        <taxon>Spermatophyta</taxon>
        <taxon>Magnoliopsida</taxon>
        <taxon>eudicotyledons</taxon>
        <taxon>Gunneridae</taxon>
        <taxon>Pentapetalae</taxon>
        <taxon>asterids</taxon>
        <taxon>lamiids</taxon>
        <taxon>Solanales</taxon>
        <taxon>Solanaceae</taxon>
        <taxon>Solanoideae</taxon>
        <taxon>Solaneae</taxon>
        <taxon>Solanum</taxon>
    </lineage>
</organism>
<dbReference type="InterPro" id="IPR036869">
    <property type="entry name" value="J_dom_sf"/>
</dbReference>
<dbReference type="Gene3D" id="3.10.660.10">
    <property type="entry name" value="DPH Zinc finger"/>
    <property type="match status" value="1"/>
</dbReference>
<keyword evidence="2" id="KW-0479">Metal-binding</keyword>
<evidence type="ECO:0000313" key="6">
    <source>
        <dbReference type="EMBL" id="KAH0774949.1"/>
    </source>
</evidence>
<evidence type="ECO:0000256" key="2">
    <source>
        <dbReference type="ARBA" id="ARBA00022723"/>
    </source>
</evidence>
<gene>
    <name evidence="6" type="ORF">KY290_012086</name>
</gene>
<dbReference type="SMART" id="SM00271">
    <property type="entry name" value="DnaJ"/>
    <property type="match status" value="1"/>
</dbReference>
<keyword evidence="7" id="KW-1185">Reference proteome</keyword>
<dbReference type="CDD" id="cd06257">
    <property type="entry name" value="DnaJ"/>
    <property type="match status" value="1"/>
</dbReference>
<dbReference type="SUPFAM" id="SSF46565">
    <property type="entry name" value="Chaperone J-domain"/>
    <property type="match status" value="1"/>
</dbReference>
<comment type="similarity">
    <text evidence="1">Belongs to the DPH4 family.</text>
</comment>
<dbReference type="InterPro" id="IPR036671">
    <property type="entry name" value="DPH_MB_sf"/>
</dbReference>
<evidence type="ECO:0000313" key="7">
    <source>
        <dbReference type="Proteomes" id="UP000826656"/>
    </source>
</evidence>
<name>A0ABQ7W2H3_SOLTU</name>
<protein>
    <recommendedName>
        <fullName evidence="8">DPH4 homolog</fullName>
    </recommendedName>
</protein>
<evidence type="ECO:0008006" key="8">
    <source>
        <dbReference type="Google" id="ProtNLM"/>
    </source>
</evidence>
<comment type="caution">
    <text evidence="6">The sequence shown here is derived from an EMBL/GenBank/DDBJ whole genome shotgun (WGS) entry which is preliminary data.</text>
</comment>
<reference evidence="6 7" key="1">
    <citation type="journal article" date="2021" name="bioRxiv">
        <title>Chromosome-scale and haplotype-resolved genome assembly of a tetraploid potato cultivar.</title>
        <authorList>
            <person name="Sun H."/>
            <person name="Jiao W.-B."/>
            <person name="Krause K."/>
            <person name="Campoy J.A."/>
            <person name="Goel M."/>
            <person name="Folz-Donahue K."/>
            <person name="Kukat C."/>
            <person name="Huettel B."/>
            <person name="Schneeberger K."/>
        </authorList>
    </citation>
    <scope>NUCLEOTIDE SEQUENCE [LARGE SCALE GENOMIC DNA]</scope>
    <source>
        <strain evidence="6">SolTubOtavaFocal</strain>
        <tissue evidence="6">Leaves</tissue>
    </source>
</reference>
<dbReference type="Gene3D" id="1.10.287.110">
    <property type="entry name" value="DnaJ domain"/>
    <property type="match status" value="1"/>
</dbReference>
<dbReference type="PROSITE" id="PS50076">
    <property type="entry name" value="DNAJ_2"/>
    <property type="match status" value="1"/>
</dbReference>
<feature type="domain" description="J" evidence="4">
    <location>
        <begin position="11"/>
        <end position="83"/>
    </location>
</feature>
<dbReference type="EMBL" id="JAIVGD010000005">
    <property type="protein sequence ID" value="KAH0774949.1"/>
    <property type="molecule type" value="Genomic_DNA"/>
</dbReference>
<evidence type="ECO:0000256" key="1">
    <source>
        <dbReference type="ARBA" id="ARBA00006169"/>
    </source>
</evidence>
<evidence type="ECO:0000259" key="5">
    <source>
        <dbReference type="PROSITE" id="PS51074"/>
    </source>
</evidence>
<feature type="domain" description="DPH-type MB" evidence="5">
    <location>
        <begin position="92"/>
        <end position="171"/>
    </location>
</feature>
<dbReference type="InterPro" id="IPR001623">
    <property type="entry name" value="DnaJ_domain"/>
</dbReference>
<dbReference type="Pfam" id="PF00226">
    <property type="entry name" value="DnaJ"/>
    <property type="match status" value="1"/>
</dbReference>
<dbReference type="Pfam" id="PF05207">
    <property type="entry name" value="Zn_ribbon_CSL"/>
    <property type="match status" value="1"/>
</dbReference>
<evidence type="ECO:0000259" key="4">
    <source>
        <dbReference type="PROSITE" id="PS50076"/>
    </source>
</evidence>